<reference evidence="2" key="5">
    <citation type="journal article" date="2001" name="Nature">
        <title>Functional annotation of a full-length mouse cDNA collection.</title>
        <authorList>
            <consortium name="The RIKEN Genome Exploration Research Group Phase II Team and the FANTOM Consortium"/>
        </authorList>
    </citation>
    <scope>NUCLEOTIDE SEQUENCE</scope>
    <source>
        <strain evidence="2">C57BL/6J</strain>
        <tissue evidence="2">Testis</tissue>
    </source>
</reference>
<reference evidence="2" key="3">
    <citation type="journal article" date="2000" name="Genome Res.">
        <title>RIKEN integrated sequence analysis (RISA) system--384-format sequencing pipeline with 384 multicapillary sequencer.</title>
        <authorList>
            <person name="Shibata K."/>
            <person name="Itoh M."/>
            <person name="Aizawa K."/>
            <person name="Nagaoka S."/>
            <person name="Sasaki N."/>
            <person name="Carninci P."/>
            <person name="Konno H."/>
            <person name="Akiyama J."/>
            <person name="Nishi K."/>
            <person name="Kitsunai T."/>
            <person name="Tashiro H."/>
            <person name="Itoh M."/>
            <person name="Sumi N."/>
            <person name="Ishii Y."/>
            <person name="Nakamura S."/>
            <person name="Hazama M."/>
            <person name="Nishine T."/>
            <person name="Harada A."/>
            <person name="Yamamoto R."/>
            <person name="Matsumoto H."/>
            <person name="Sakaguchi S."/>
            <person name="Ikegami T."/>
            <person name="Kashiwagi K."/>
            <person name="Fujiwake S."/>
            <person name="Inoue K."/>
            <person name="Togawa Y."/>
            <person name="Izawa M."/>
            <person name="Ohara E."/>
            <person name="Watahiki M."/>
            <person name="Yoneda Y."/>
            <person name="Ishikawa T."/>
            <person name="Ozawa K."/>
            <person name="Tanaka T."/>
            <person name="Matsuura S."/>
            <person name="Kawai J."/>
            <person name="Okazaki Y."/>
            <person name="Muramatsu M."/>
            <person name="Inoue Y."/>
            <person name="Kira A."/>
            <person name="Hayashizaki Y."/>
        </authorList>
    </citation>
    <scope>NUCLEOTIDE SEQUENCE</scope>
    <source>
        <strain evidence="2">C57BL/6J</strain>
        <tissue evidence="2">Testis</tissue>
    </source>
</reference>
<reference evidence="2" key="8">
    <citation type="journal article" date="2005" name="Science">
        <title>Antisense Transcription in the Mammalian Transcriptome.</title>
        <authorList>
            <consortium name="RIKEN Genome Exploration Research Group and Genome Science Group (Genome Network Project Core Group) and the FANTOM Consortium"/>
        </authorList>
    </citation>
    <scope>NUCLEOTIDE SEQUENCE</scope>
    <source>
        <strain evidence="2">C57BL/6J</strain>
        <tissue evidence="2">Testis</tissue>
    </source>
</reference>
<dbReference type="MGI" id="MGI:1918102">
    <property type="gene designation" value="Alkbh3os1"/>
</dbReference>
<reference evidence="2" key="4">
    <citation type="submission" date="2000-07" db="EMBL/GenBank/DDBJ databases">
        <authorList>
            <person name="Adachi J."/>
            <person name="Aizawa K."/>
            <person name="Akahira S."/>
            <person name="Akimura T."/>
            <person name="Arai A."/>
            <person name="Aono H."/>
            <person name="Arakawa T."/>
            <person name="Bono H."/>
            <person name="Carninci P."/>
            <person name="Fukuda S."/>
            <person name="Fukunishi Y."/>
            <person name="Furuno M."/>
            <person name="Hanagaki T."/>
            <person name="Hara A."/>
            <person name="Hayatsu N."/>
            <person name="Hiramoto K."/>
            <person name="Hiraoka T."/>
            <person name="Hori F."/>
            <person name="Imotani K."/>
            <person name="Ishii Y."/>
            <person name="Itoh M."/>
            <person name="Izawa M."/>
            <person name="Kasukawa T."/>
            <person name="Kato H."/>
            <person name="Kawai J."/>
            <person name="Kojima Y."/>
            <person name="Konno H."/>
            <person name="Kouda M."/>
            <person name="Koya S."/>
            <person name="Kurihara C."/>
            <person name="Matsuyama T."/>
            <person name="Miyazaki A."/>
            <person name="Nishi K."/>
            <person name="Nomura K."/>
            <person name="Numazaki R."/>
            <person name="Ohno M."/>
            <person name="Okazaki Y."/>
            <person name="Okido T."/>
            <person name="Owa C."/>
            <person name="Saito H."/>
            <person name="Saito R."/>
            <person name="Sakai C."/>
            <person name="Sakai K."/>
            <person name="Sano H."/>
            <person name="Sasaki D."/>
            <person name="Shibata K."/>
            <person name="Shibata Y."/>
            <person name="Shinagawa A."/>
            <person name="Shiraki T."/>
            <person name="Sogabe Y."/>
            <person name="Suzuki H."/>
            <person name="Tagami M."/>
            <person name="Tagawa A."/>
            <person name="Takahashi F."/>
            <person name="Tanaka T."/>
            <person name="Tejima Y."/>
            <person name="Toya T."/>
            <person name="Yamamura T."/>
            <person name="Yasunishi A."/>
            <person name="Yoshida K."/>
            <person name="Yoshino M."/>
            <person name="Muramatsu M."/>
            <person name="Hayashizaki Y."/>
        </authorList>
    </citation>
    <scope>NUCLEOTIDE SEQUENCE</scope>
    <source>
        <strain evidence="2">C57BL/6J</strain>
        <tissue evidence="2">Testis</tissue>
    </source>
</reference>
<dbReference type="AGR" id="MGI:1918102"/>
<reference evidence="2" key="6">
    <citation type="journal article" date="2002" name="Nature">
        <title>Analysis of the mouse transcriptome based on functional annotation of 60,770 full-length cDNAs.</title>
        <authorList>
            <consortium name="The FANTOM Consortium and the RIKEN Genome Exploration Research Group Phase I and II Team"/>
        </authorList>
    </citation>
    <scope>NUCLEOTIDE SEQUENCE</scope>
    <source>
        <strain evidence="2">C57BL/6J</strain>
        <tissue evidence="2">Testis</tissue>
    </source>
</reference>
<organism evidence="2">
    <name type="scientific">Mus musculus</name>
    <name type="common">Mouse</name>
    <dbReference type="NCBI Taxonomy" id="10090"/>
    <lineage>
        <taxon>Eukaryota</taxon>
        <taxon>Metazoa</taxon>
        <taxon>Chordata</taxon>
        <taxon>Craniata</taxon>
        <taxon>Vertebrata</taxon>
        <taxon>Euteleostomi</taxon>
        <taxon>Mammalia</taxon>
        <taxon>Eutheria</taxon>
        <taxon>Euarchontoglires</taxon>
        <taxon>Glires</taxon>
        <taxon>Rodentia</taxon>
        <taxon>Myomorpha</taxon>
        <taxon>Muroidea</taxon>
        <taxon>Muridae</taxon>
        <taxon>Murinae</taxon>
        <taxon>Mus</taxon>
        <taxon>Mus</taxon>
    </lineage>
</organism>
<accession>Q9D5Y2</accession>
<reference evidence="2" key="2">
    <citation type="journal article" date="2000" name="Genome Res.">
        <title>Normalization and subtraction of cap-trapper-selected cDNAs to prepare full-length cDNA libraries for rapid discovery of new genes.</title>
        <authorList>
            <person name="Carninci P."/>
            <person name="Shibata Y."/>
            <person name="Hayatsu N."/>
            <person name="Sugahara Y."/>
            <person name="Shibata K."/>
            <person name="Itoh M."/>
            <person name="Konno H."/>
            <person name="Okazaki Y."/>
            <person name="Muramatsu M."/>
            <person name="Hayashizaki Y."/>
        </authorList>
    </citation>
    <scope>NUCLEOTIDE SEQUENCE</scope>
    <source>
        <strain evidence="2">C57BL/6J</strain>
        <tissue evidence="2">Testis</tissue>
    </source>
</reference>
<feature type="compositionally biased region" description="Polar residues" evidence="1">
    <location>
        <begin position="75"/>
        <end position="92"/>
    </location>
</feature>
<reference evidence="2" key="7">
    <citation type="journal article" date="2005" name="Science">
        <title>The Transcriptional Landscape of the Mammalian Genome.</title>
        <authorList>
            <consortium name="The FANTOM Consortium"/>
            <consortium name="Riken Genome Exploration Research Group and Genome Science Group (Genome Network Project Core Group)"/>
        </authorList>
    </citation>
    <scope>NUCLEOTIDE SEQUENCE</scope>
    <source>
        <strain evidence="2">C57BL/6J</strain>
        <tissue evidence="2">Testis</tissue>
    </source>
</reference>
<evidence type="ECO:0000313" key="2">
    <source>
        <dbReference type="EMBL" id="BAB29573.1"/>
    </source>
</evidence>
<protein>
    <submittedName>
        <fullName evidence="2">Uncharacterized protein</fullName>
    </submittedName>
</protein>
<reference evidence="2" key="1">
    <citation type="journal article" date="1999" name="Methods Enzymol.">
        <title>High-efficiency full-length cDNA cloning.</title>
        <authorList>
            <person name="Carninci P."/>
            <person name="Hayashizaki Y."/>
        </authorList>
    </citation>
    <scope>NUCLEOTIDE SEQUENCE</scope>
    <source>
        <strain evidence="2">C57BL/6J</strain>
        <tissue evidence="2">Testis</tissue>
    </source>
</reference>
<sequence>MKPGCLCLENRSQILDTETWTDTRPGQLSSEPDTVPTAHLQKDGSRDGLLLLRAAGCSEQPCGFLAQPLGAPWESVSTQTLTSDWSANQSTLGSDPAHGGPHPPPHSPLLQKAKVSAWKKYARRDERLAKEKHQKRGPILHDIRGL</sequence>
<evidence type="ECO:0000256" key="1">
    <source>
        <dbReference type="SAM" id="MobiDB-lite"/>
    </source>
</evidence>
<dbReference type="AlphaFoldDB" id="Q9D5Y2"/>
<gene>
    <name evidence="3" type="primary">Alkbh3os1</name>
    <name evidence="3" type="synonym">4921507L20Rik</name>
</gene>
<name>Q9D5Y2_MOUSE</name>
<proteinExistence type="evidence at transcript level"/>
<dbReference type="EMBL" id="AK014837">
    <property type="protein sequence ID" value="BAB29573.1"/>
    <property type="molecule type" value="mRNA"/>
</dbReference>
<feature type="region of interest" description="Disordered" evidence="1">
    <location>
        <begin position="75"/>
        <end position="146"/>
    </location>
</feature>
<evidence type="ECO:0000313" key="3">
    <source>
        <dbReference type="MGI" id="MGI:1918102"/>
    </source>
</evidence>